<keyword evidence="3 10" id="KW-0328">Glycosyltransferase</keyword>
<evidence type="ECO:0000256" key="5">
    <source>
        <dbReference type="ARBA" id="ARBA00022692"/>
    </source>
</evidence>
<evidence type="ECO:0000256" key="9">
    <source>
        <dbReference type="ARBA" id="ARBA00023136"/>
    </source>
</evidence>
<evidence type="ECO:0000256" key="8">
    <source>
        <dbReference type="ARBA" id="ARBA00023034"/>
    </source>
</evidence>
<reference evidence="11" key="1">
    <citation type="submission" date="2020-09" db="EMBL/GenBank/DDBJ databases">
        <authorList>
            <person name="Kikuchi T."/>
        </authorList>
    </citation>
    <scope>NUCLEOTIDE SEQUENCE</scope>
    <source>
        <strain evidence="11">SH1</strain>
    </source>
</reference>
<keyword evidence="7" id="KW-1133">Transmembrane helix</keyword>
<evidence type="ECO:0000256" key="1">
    <source>
        <dbReference type="ARBA" id="ARBA00004323"/>
    </source>
</evidence>
<keyword evidence="8 10" id="KW-0333">Golgi apparatus</keyword>
<evidence type="ECO:0000256" key="3">
    <source>
        <dbReference type="ARBA" id="ARBA00022676"/>
    </source>
</evidence>
<dbReference type="PANTHER" id="PTHR11214">
    <property type="entry name" value="BETA-1,3-N-ACETYLGLUCOSAMINYLTRANSFERASE"/>
    <property type="match status" value="1"/>
</dbReference>
<dbReference type="GO" id="GO:0016758">
    <property type="term" value="F:hexosyltransferase activity"/>
    <property type="evidence" value="ECO:0007669"/>
    <property type="project" value="InterPro"/>
</dbReference>
<keyword evidence="12" id="KW-1185">Reference proteome</keyword>
<comment type="subcellular location">
    <subcellularLocation>
        <location evidence="1 10">Golgi apparatus membrane</location>
        <topology evidence="1 10">Single-pass type II membrane protein</topology>
    </subcellularLocation>
</comment>
<evidence type="ECO:0000256" key="6">
    <source>
        <dbReference type="ARBA" id="ARBA00022968"/>
    </source>
</evidence>
<evidence type="ECO:0000256" key="4">
    <source>
        <dbReference type="ARBA" id="ARBA00022679"/>
    </source>
</evidence>
<evidence type="ECO:0000256" key="2">
    <source>
        <dbReference type="ARBA" id="ARBA00008661"/>
    </source>
</evidence>
<keyword evidence="9" id="KW-0472">Membrane</keyword>
<dbReference type="GO" id="GO:0006493">
    <property type="term" value="P:protein O-linked glycosylation"/>
    <property type="evidence" value="ECO:0007669"/>
    <property type="project" value="TreeGrafter"/>
</dbReference>
<protein>
    <recommendedName>
        <fullName evidence="10">Hexosyltransferase</fullName>
        <ecNumber evidence="10">2.4.1.-</ecNumber>
    </recommendedName>
</protein>
<dbReference type="Gene3D" id="3.90.550.50">
    <property type="match status" value="1"/>
</dbReference>
<keyword evidence="5" id="KW-0812">Transmembrane</keyword>
<organism evidence="11 12">
    <name type="scientific">Bursaphelenchus okinawaensis</name>
    <dbReference type="NCBI Taxonomy" id="465554"/>
    <lineage>
        <taxon>Eukaryota</taxon>
        <taxon>Metazoa</taxon>
        <taxon>Ecdysozoa</taxon>
        <taxon>Nematoda</taxon>
        <taxon>Chromadorea</taxon>
        <taxon>Rhabditida</taxon>
        <taxon>Tylenchina</taxon>
        <taxon>Tylenchomorpha</taxon>
        <taxon>Aphelenchoidea</taxon>
        <taxon>Aphelenchoididae</taxon>
        <taxon>Bursaphelenchus</taxon>
    </lineage>
</organism>
<name>A0A811LF93_9BILA</name>
<keyword evidence="6" id="KW-0735">Signal-anchor</keyword>
<dbReference type="InterPro" id="IPR002659">
    <property type="entry name" value="Glyco_trans_31"/>
</dbReference>
<proteinExistence type="inferred from homology"/>
<dbReference type="GO" id="GO:0000139">
    <property type="term" value="C:Golgi membrane"/>
    <property type="evidence" value="ECO:0007669"/>
    <property type="project" value="UniProtKB-SubCell"/>
</dbReference>
<sequence>MALDDYRLLPSKAHSWIRFVARRCAKKFKFVLKIDDDVNVNFDLFTKLLETRETAKEQVLCSPFKHIADRRSKSTWYLSKKEFPYRNLGYFCAGLAYVLSTDLLPKMLRNSAYRRVVWLDDWYVTHALLVGEDVRIYDISSLYFVSENIQDAYSQLAQIQLGLRPLPIFSHLRPRKFFTSHRQTFLWEESQKCLLEPLIEESEYYYIENEVEKVKQASSLNNFLIAQ</sequence>
<dbReference type="Proteomes" id="UP000783686">
    <property type="component" value="Unassembled WGS sequence"/>
</dbReference>
<comment type="similarity">
    <text evidence="2 10">Belongs to the glycosyltransferase 31 family.</text>
</comment>
<dbReference type="EC" id="2.4.1.-" evidence="10"/>
<comment type="caution">
    <text evidence="11">The sequence shown here is derived from an EMBL/GenBank/DDBJ whole genome shotgun (WGS) entry which is preliminary data.</text>
</comment>
<dbReference type="Proteomes" id="UP000614601">
    <property type="component" value="Unassembled WGS sequence"/>
</dbReference>
<accession>A0A811LF93</accession>
<dbReference type="OrthoDB" id="6381420at2759"/>
<keyword evidence="4" id="KW-0808">Transferase</keyword>
<dbReference type="EMBL" id="CAJFDH010000005">
    <property type="protein sequence ID" value="CAD5225825.1"/>
    <property type="molecule type" value="Genomic_DNA"/>
</dbReference>
<dbReference type="EMBL" id="CAJFCW020000005">
    <property type="protein sequence ID" value="CAG9121340.1"/>
    <property type="molecule type" value="Genomic_DNA"/>
</dbReference>
<evidence type="ECO:0000256" key="10">
    <source>
        <dbReference type="RuleBase" id="RU363063"/>
    </source>
</evidence>
<dbReference type="Pfam" id="PF01762">
    <property type="entry name" value="Galactosyl_T"/>
    <property type="match status" value="1"/>
</dbReference>
<evidence type="ECO:0000313" key="11">
    <source>
        <dbReference type="EMBL" id="CAD5225825.1"/>
    </source>
</evidence>
<evidence type="ECO:0000313" key="12">
    <source>
        <dbReference type="Proteomes" id="UP000614601"/>
    </source>
</evidence>
<dbReference type="AlphaFoldDB" id="A0A811LF93"/>
<dbReference type="PANTHER" id="PTHR11214:SF364">
    <property type="entry name" value="HEXOSYLTRANSFERASE"/>
    <property type="match status" value="1"/>
</dbReference>
<evidence type="ECO:0000256" key="7">
    <source>
        <dbReference type="ARBA" id="ARBA00022989"/>
    </source>
</evidence>
<gene>
    <name evidence="11" type="ORF">BOKJ2_LOCUS11771</name>
</gene>